<dbReference type="InterPro" id="IPR008969">
    <property type="entry name" value="CarboxyPept-like_regulatory"/>
</dbReference>
<comment type="subcellular location">
    <subcellularLocation>
        <location evidence="1 8">Cell outer membrane</location>
        <topology evidence="1 8">Multi-pass membrane protein</topology>
    </subcellularLocation>
</comment>
<dbReference type="FunFam" id="2.60.40.1120:FF:000003">
    <property type="entry name" value="Outer membrane protein Omp121"/>
    <property type="match status" value="1"/>
</dbReference>
<evidence type="ECO:0000256" key="2">
    <source>
        <dbReference type="ARBA" id="ARBA00022448"/>
    </source>
</evidence>
<dbReference type="SUPFAM" id="SSF49464">
    <property type="entry name" value="Carboxypeptidase regulatory domain-like"/>
    <property type="match status" value="1"/>
</dbReference>
<dbReference type="GO" id="GO:0009279">
    <property type="term" value="C:cell outer membrane"/>
    <property type="evidence" value="ECO:0007669"/>
    <property type="project" value="UniProtKB-SubCell"/>
</dbReference>
<dbReference type="Pfam" id="PF13715">
    <property type="entry name" value="CarbopepD_reg_2"/>
    <property type="match status" value="1"/>
</dbReference>
<dbReference type="InterPro" id="IPR037066">
    <property type="entry name" value="Plug_dom_sf"/>
</dbReference>
<dbReference type="Pfam" id="PF07715">
    <property type="entry name" value="Plug"/>
    <property type="match status" value="1"/>
</dbReference>
<keyword evidence="6 8" id="KW-0472">Membrane</keyword>
<dbReference type="KEGG" id="scn:Solca_1506"/>
<dbReference type="InterPro" id="IPR036942">
    <property type="entry name" value="Beta-barrel_TonB_sf"/>
</dbReference>
<evidence type="ECO:0000256" key="7">
    <source>
        <dbReference type="ARBA" id="ARBA00023237"/>
    </source>
</evidence>
<dbReference type="InterPro" id="IPR023996">
    <property type="entry name" value="TonB-dep_OMP_SusC/RagA"/>
</dbReference>
<comment type="similarity">
    <text evidence="8 9">Belongs to the TonB-dependent receptor family.</text>
</comment>
<feature type="domain" description="TonB-dependent receptor plug" evidence="11">
    <location>
        <begin position="247"/>
        <end position="372"/>
    </location>
</feature>
<organism evidence="12 13">
    <name type="scientific">Solitalea canadensis (strain ATCC 29591 / DSM 3403 / JCM 21819 / LMG 8368 / NBRC 15130 / NCIMB 12057 / USAM 9D)</name>
    <name type="common">Flexibacter canadensis</name>
    <dbReference type="NCBI Taxonomy" id="929556"/>
    <lineage>
        <taxon>Bacteria</taxon>
        <taxon>Pseudomonadati</taxon>
        <taxon>Bacteroidota</taxon>
        <taxon>Sphingobacteriia</taxon>
        <taxon>Sphingobacteriales</taxon>
        <taxon>Sphingobacteriaceae</taxon>
        <taxon>Solitalea</taxon>
    </lineage>
</organism>
<evidence type="ECO:0000256" key="3">
    <source>
        <dbReference type="ARBA" id="ARBA00022452"/>
    </source>
</evidence>
<dbReference type="PROSITE" id="PS00018">
    <property type="entry name" value="EF_HAND_1"/>
    <property type="match status" value="1"/>
</dbReference>
<gene>
    <name evidence="12" type="ordered locus">Solca_1506</name>
</gene>
<keyword evidence="7 8" id="KW-0998">Cell outer membrane</keyword>
<accession>H8KQG5</accession>
<keyword evidence="5 9" id="KW-0798">TonB box</keyword>
<dbReference type="EMBL" id="CP003349">
    <property type="protein sequence ID" value="AFD06581.1"/>
    <property type="molecule type" value="Genomic_DNA"/>
</dbReference>
<dbReference type="STRING" id="929556.Solca_1506"/>
<evidence type="ECO:0000313" key="13">
    <source>
        <dbReference type="Proteomes" id="UP000007590"/>
    </source>
</evidence>
<evidence type="ECO:0000256" key="6">
    <source>
        <dbReference type="ARBA" id="ARBA00023136"/>
    </source>
</evidence>
<evidence type="ECO:0000256" key="5">
    <source>
        <dbReference type="ARBA" id="ARBA00023077"/>
    </source>
</evidence>
<reference evidence="12" key="1">
    <citation type="submission" date="2012-02" db="EMBL/GenBank/DDBJ databases">
        <title>The complete genome of Solitalea canadensis DSM 3403.</title>
        <authorList>
            <consortium name="US DOE Joint Genome Institute (JGI-PGF)"/>
            <person name="Lucas S."/>
            <person name="Copeland A."/>
            <person name="Lapidus A."/>
            <person name="Glavina del Rio T."/>
            <person name="Dalin E."/>
            <person name="Tice H."/>
            <person name="Bruce D."/>
            <person name="Goodwin L."/>
            <person name="Pitluck S."/>
            <person name="Peters L."/>
            <person name="Ovchinnikova G."/>
            <person name="Lu M."/>
            <person name="Kyrpides N."/>
            <person name="Mavromatis K."/>
            <person name="Ivanova N."/>
            <person name="Brettin T."/>
            <person name="Detter J.C."/>
            <person name="Han C."/>
            <person name="Larimer F."/>
            <person name="Land M."/>
            <person name="Hauser L."/>
            <person name="Markowitz V."/>
            <person name="Cheng J.-F."/>
            <person name="Hugenholtz P."/>
            <person name="Woyke T."/>
            <person name="Wu D."/>
            <person name="Spring S."/>
            <person name="Schroeder M."/>
            <person name="Kopitz M."/>
            <person name="Brambilla E."/>
            <person name="Klenk H.-P."/>
            <person name="Eisen J.A."/>
        </authorList>
    </citation>
    <scope>NUCLEOTIDE SEQUENCE</scope>
    <source>
        <strain evidence="12">DSM 3403</strain>
    </source>
</reference>
<name>H8KQG5_SOLCM</name>
<dbReference type="HOGENOM" id="CLU_004317_0_2_10"/>
<keyword evidence="13" id="KW-1185">Reference proteome</keyword>
<dbReference type="NCBIfam" id="TIGR04056">
    <property type="entry name" value="OMP_RagA_SusC"/>
    <property type="match status" value="1"/>
</dbReference>
<keyword evidence="3 8" id="KW-1134">Transmembrane beta strand</keyword>
<dbReference type="InterPro" id="IPR023997">
    <property type="entry name" value="TonB-dep_OMP_SusC/RagA_CS"/>
</dbReference>
<evidence type="ECO:0000259" key="11">
    <source>
        <dbReference type="Pfam" id="PF07715"/>
    </source>
</evidence>
<dbReference type="Pfam" id="PF00593">
    <property type="entry name" value="TonB_dep_Rec_b-barrel"/>
    <property type="match status" value="1"/>
</dbReference>
<feature type="domain" description="TonB-dependent receptor-like beta-barrel" evidence="10">
    <location>
        <begin position="518"/>
        <end position="904"/>
    </location>
</feature>
<dbReference type="Gene3D" id="2.170.130.10">
    <property type="entry name" value="TonB-dependent receptor, plug domain"/>
    <property type="match status" value="1"/>
</dbReference>
<keyword evidence="2 8" id="KW-0813">Transport</keyword>
<dbReference type="SUPFAM" id="SSF56935">
    <property type="entry name" value="Porins"/>
    <property type="match status" value="1"/>
</dbReference>
<dbReference type="eggNOG" id="COG4771">
    <property type="taxonomic scope" value="Bacteria"/>
</dbReference>
<dbReference type="AlphaFoldDB" id="H8KQG5"/>
<keyword evidence="4 8" id="KW-0812">Transmembrane</keyword>
<sequence>MNNCEVLLIVQLCTSQNKNLPKFMNFYSSSLYKPQARINKFLLVMKLTFLLLITSILQISASSYGQNVTIHETNAPLVKVFKEIRKQTGYDFFYSDFVIERTKNVTVNLSQVTIKEALDACFENQVVTYSVTNKVVTIKPKEDRSVIEVSTKESTLVKLKGTVMDEKGSPIPGATIIIKGTTKGTQTDVNGAFSINANKGDILVFSFIGYKKKEVTVQREETLNIILIEDMANLDQVVVVGYGETRKKDITGSVASIKAEAIQNMNSPNFDVAMVGQAPGVYVVKTNGAPGADASIRIRGGTSVLGINEPLYVIDGLPIQIGGGLGGEAYASSRTIQLSPLSSINPDDIESIDILKDASATAIYGSRAANGVVIITTKRGKSGQTPSLSFSYSGIFEDFTNRYKMLNTEQYIAVVNKAYANNNEALPEGFKPNPKVYTNWQDKVTQVSRSESWNLSLNGGTPNSKTIYSFSAGLSDQKGVIMASGFKRYNLGTNLETNVFDQLKIGTNLKYSQSSSKGNGNSYYTDIVNYRPDIPIYDEKGNYAFPFESTSSNPYAQLMQIAGSGNKNLLASFYGEYEILNGLKLRSSLSYNIGDGSYERYTPSWDPFEIENNRTGSRTDNLNSFNSRIFDNTLTYNKFYGKHYLNAVAGVSFTQDKSSFTKISSTDFPNDDVLNNIGSAENIIQNLSGGSISGLESYFLRGNYNYGGKYYVTFTGRADKSTKFGPDNQWGVFPSAALAWRISEESFLKKYNFINDVKLRISAGRTGSANFGDFLYSTYFTTGGSFYNGAGGVIPNNVPNPGIKWETTEQLDAGLDFSLFANKLRGSVTYYNKLTKDLILSVAVPYETGAANQFANIGDVLNKGIEIQLGTDIISSKNFTWSTDFNISFNQNVLKKLNGGTLPNGMPLRENEPLSYFYGYKTAGLFQTQGEIDALNAASPTKIYQASKTGPGDIKFVDVNNDGQVTDADLVKLGNAEPDFFGGWNHSLRYKRISLSALFNYSVGNVLYNSSQAGLSIFNSYRSNYTTEILNAWTPENPNTDVPRVVAKNPNQNGRISDRYVSSASFFRLKNIHLSYLLNAPWLSKAHLNSVRVFAAATNLFTITGYNGLDPEVNTGPANPITQGFDGGSYPQTHSFSFGVSAVF</sequence>
<dbReference type="Gene3D" id="2.40.170.20">
    <property type="entry name" value="TonB-dependent receptor, beta-barrel domain"/>
    <property type="match status" value="1"/>
</dbReference>
<evidence type="ECO:0000313" key="12">
    <source>
        <dbReference type="EMBL" id="AFD06581.1"/>
    </source>
</evidence>
<dbReference type="InterPro" id="IPR039426">
    <property type="entry name" value="TonB-dep_rcpt-like"/>
</dbReference>
<dbReference type="NCBIfam" id="TIGR04057">
    <property type="entry name" value="SusC_RagA_signa"/>
    <property type="match status" value="1"/>
</dbReference>
<dbReference type="PROSITE" id="PS52016">
    <property type="entry name" value="TONB_DEPENDENT_REC_3"/>
    <property type="match status" value="1"/>
</dbReference>
<dbReference type="InterPro" id="IPR012910">
    <property type="entry name" value="Plug_dom"/>
</dbReference>
<dbReference type="InterPro" id="IPR018247">
    <property type="entry name" value="EF_Hand_1_Ca_BS"/>
</dbReference>
<evidence type="ECO:0000256" key="1">
    <source>
        <dbReference type="ARBA" id="ARBA00004571"/>
    </source>
</evidence>
<dbReference type="Gene3D" id="2.60.40.1120">
    <property type="entry name" value="Carboxypeptidase-like, regulatory domain"/>
    <property type="match status" value="1"/>
</dbReference>
<dbReference type="Proteomes" id="UP000007590">
    <property type="component" value="Chromosome"/>
</dbReference>
<dbReference type="InterPro" id="IPR000531">
    <property type="entry name" value="Beta-barrel_TonB"/>
</dbReference>
<evidence type="ECO:0000256" key="9">
    <source>
        <dbReference type="RuleBase" id="RU003357"/>
    </source>
</evidence>
<evidence type="ECO:0000259" key="10">
    <source>
        <dbReference type="Pfam" id="PF00593"/>
    </source>
</evidence>
<proteinExistence type="inferred from homology"/>
<evidence type="ECO:0000256" key="4">
    <source>
        <dbReference type="ARBA" id="ARBA00022692"/>
    </source>
</evidence>
<evidence type="ECO:0000256" key="8">
    <source>
        <dbReference type="PROSITE-ProRule" id="PRU01360"/>
    </source>
</evidence>
<protein>
    <submittedName>
        <fullName evidence="12">TonB-linked outer membrane protein, SusC/RagA family</fullName>
    </submittedName>
</protein>